<comment type="caution">
    <text evidence="3">The sequence shown here is derived from an EMBL/GenBank/DDBJ whole genome shotgun (WGS) entry which is preliminary data.</text>
</comment>
<gene>
    <name evidence="3" type="ORF">GCM10011515_04910</name>
</gene>
<dbReference type="PROSITE" id="PS51257">
    <property type="entry name" value="PROKAR_LIPOPROTEIN"/>
    <property type="match status" value="1"/>
</dbReference>
<feature type="region of interest" description="Disordered" evidence="1">
    <location>
        <begin position="199"/>
        <end position="223"/>
    </location>
</feature>
<feature type="compositionally biased region" description="Gly residues" evidence="1">
    <location>
        <begin position="214"/>
        <end position="223"/>
    </location>
</feature>
<proteinExistence type="predicted"/>
<evidence type="ECO:0000256" key="1">
    <source>
        <dbReference type="SAM" id="MobiDB-lite"/>
    </source>
</evidence>
<reference evidence="4" key="1">
    <citation type="journal article" date="2019" name="Int. J. Syst. Evol. Microbiol.">
        <title>The Global Catalogue of Microorganisms (GCM) 10K type strain sequencing project: providing services to taxonomists for standard genome sequencing and annotation.</title>
        <authorList>
            <consortium name="The Broad Institute Genomics Platform"/>
            <consortium name="The Broad Institute Genome Sequencing Center for Infectious Disease"/>
            <person name="Wu L."/>
            <person name="Ma J."/>
        </authorList>
    </citation>
    <scope>NUCLEOTIDE SEQUENCE [LARGE SCALE GENOMIC DNA]</scope>
    <source>
        <strain evidence="4">CGMCC 1.15959</strain>
    </source>
</reference>
<dbReference type="EMBL" id="BMKL01000001">
    <property type="protein sequence ID" value="GGD88286.1"/>
    <property type="molecule type" value="Genomic_DNA"/>
</dbReference>
<evidence type="ECO:0008006" key="5">
    <source>
        <dbReference type="Google" id="ProtNLM"/>
    </source>
</evidence>
<keyword evidence="2" id="KW-0732">Signal</keyword>
<organism evidence="3 4">
    <name type="scientific">Tsuneonella deserti</name>
    <dbReference type="NCBI Taxonomy" id="2035528"/>
    <lineage>
        <taxon>Bacteria</taxon>
        <taxon>Pseudomonadati</taxon>
        <taxon>Pseudomonadota</taxon>
        <taxon>Alphaproteobacteria</taxon>
        <taxon>Sphingomonadales</taxon>
        <taxon>Erythrobacteraceae</taxon>
        <taxon>Tsuneonella</taxon>
    </lineage>
</organism>
<sequence length="223" mass="23007">MTTTKRNLAGALALALGVTVSACGNAPGAMDNRSLYSVKQPVVERTSYTLDVATGYEGLPIAEQQRLSAWFDTMKLRYGDRVSIDDPMSNGATREAVSRIAARHGLLLADGAPVTEGFLQPGSARVVITRTTASVPGCPDWGKRSDMNYANATSPGYGCAVNGNLAAMVANPEDLLNGQAGSGETVIMSSNKAIETYREKPNTGAGELKSTGASTGGSGSGGN</sequence>
<protein>
    <recommendedName>
        <fullName evidence="5">Pilus assembly protein CpaD</fullName>
    </recommendedName>
</protein>
<dbReference type="Proteomes" id="UP000619041">
    <property type="component" value="Unassembled WGS sequence"/>
</dbReference>
<evidence type="ECO:0000313" key="3">
    <source>
        <dbReference type="EMBL" id="GGD88286.1"/>
    </source>
</evidence>
<dbReference type="Pfam" id="PF09476">
    <property type="entry name" value="Pilus_CpaD"/>
    <property type="match status" value="1"/>
</dbReference>
<name>A0ABQ1S2C9_9SPHN</name>
<feature type="chain" id="PRO_5045393929" description="Pilus assembly protein CpaD" evidence="2">
    <location>
        <begin position="23"/>
        <end position="223"/>
    </location>
</feature>
<evidence type="ECO:0000313" key="4">
    <source>
        <dbReference type="Proteomes" id="UP000619041"/>
    </source>
</evidence>
<feature type="signal peptide" evidence="2">
    <location>
        <begin position="1"/>
        <end position="22"/>
    </location>
</feature>
<keyword evidence="4" id="KW-1185">Reference proteome</keyword>
<accession>A0ABQ1S2C9</accession>
<dbReference type="InterPro" id="IPR019027">
    <property type="entry name" value="Pilus_biogenesis_CpaD-related"/>
</dbReference>
<dbReference type="RefSeq" id="WP_188643681.1">
    <property type="nucleotide sequence ID" value="NZ_BMKL01000001.1"/>
</dbReference>
<evidence type="ECO:0000256" key="2">
    <source>
        <dbReference type="SAM" id="SignalP"/>
    </source>
</evidence>